<evidence type="ECO:0000256" key="6">
    <source>
        <dbReference type="SAM" id="MobiDB-lite"/>
    </source>
</evidence>
<sequence>MATIATVSATNKEKTGSVVLTKADGNTGKALVGAVFDLYKANGTRIASGITTNNKGQIKVDNLKPGDYYFKEVTAPKGYKLNSDKITFTIELQNVEKIVKLVVKDYPEDIPAKEQNNTNSSNKVDNSDKKQNNTGSKDKFGLPQTGSESGIWLSIMGSIVIVLVALFAVIRRFRS</sequence>
<gene>
    <name evidence="9" type="ORF">FD00_GL000255</name>
</gene>
<reference evidence="9 10" key="1">
    <citation type="journal article" date="2015" name="Genome Announc.">
        <title>Expanding the biotechnology potential of lactobacilli through comparative genomics of 213 strains and associated genera.</title>
        <authorList>
            <person name="Sun Z."/>
            <person name="Harris H.M."/>
            <person name="McCann A."/>
            <person name="Guo C."/>
            <person name="Argimon S."/>
            <person name="Zhang W."/>
            <person name="Yang X."/>
            <person name="Jeffery I.B."/>
            <person name="Cooney J.C."/>
            <person name="Kagawa T.F."/>
            <person name="Liu W."/>
            <person name="Song Y."/>
            <person name="Salvetti E."/>
            <person name="Wrobel A."/>
            <person name="Rasinkangas P."/>
            <person name="Parkhill J."/>
            <person name="Rea M.C."/>
            <person name="O'Sullivan O."/>
            <person name="Ritari J."/>
            <person name="Douillard F.P."/>
            <person name="Paul Ross R."/>
            <person name="Yang R."/>
            <person name="Briner A.E."/>
            <person name="Felis G.E."/>
            <person name="de Vos W.M."/>
            <person name="Barrangou R."/>
            <person name="Klaenhammer T.R."/>
            <person name="Caufield P.W."/>
            <person name="Cui Y."/>
            <person name="Zhang H."/>
            <person name="O'Toole P.W."/>
        </authorList>
    </citation>
    <scope>NUCLEOTIDE SEQUENCE [LARGE SCALE GENOMIC DNA]</scope>
    <source>
        <strain evidence="9 10">DSM 20444</strain>
    </source>
</reference>
<feature type="transmembrane region" description="Helical" evidence="7">
    <location>
        <begin position="151"/>
        <end position="170"/>
    </location>
</feature>
<dbReference type="InterPro" id="IPR019931">
    <property type="entry name" value="LPXTG_anchor"/>
</dbReference>
<keyword evidence="10" id="KW-1185">Reference proteome</keyword>
<dbReference type="Proteomes" id="UP000050898">
    <property type="component" value="Unassembled WGS sequence"/>
</dbReference>
<dbReference type="PANTHER" id="PTHR36108:SF13">
    <property type="entry name" value="COLOSSIN-B-RELATED"/>
    <property type="match status" value="1"/>
</dbReference>
<name>A0A0R2E8T7_9LACO</name>
<dbReference type="Gene3D" id="2.60.40.10">
    <property type="entry name" value="Immunoglobulins"/>
    <property type="match status" value="1"/>
</dbReference>
<dbReference type="EMBL" id="AYYH01000011">
    <property type="protein sequence ID" value="KRN10309.1"/>
    <property type="molecule type" value="Genomic_DNA"/>
</dbReference>
<evidence type="ECO:0000313" key="10">
    <source>
        <dbReference type="Proteomes" id="UP000050898"/>
    </source>
</evidence>
<dbReference type="PROSITE" id="PS50847">
    <property type="entry name" value="GRAM_POS_ANCHORING"/>
    <property type="match status" value="1"/>
</dbReference>
<evidence type="ECO:0000256" key="5">
    <source>
        <dbReference type="ARBA" id="ARBA00023088"/>
    </source>
</evidence>
<keyword evidence="4" id="KW-0732">Signal</keyword>
<evidence type="ECO:0000256" key="2">
    <source>
        <dbReference type="ARBA" id="ARBA00022512"/>
    </source>
</evidence>
<keyword evidence="7" id="KW-1133">Transmembrane helix</keyword>
<evidence type="ECO:0000256" key="1">
    <source>
        <dbReference type="ARBA" id="ARBA00007257"/>
    </source>
</evidence>
<accession>A0A0R2E8T7</accession>
<comment type="caution">
    <text evidence="9">The sequence shown here is derived from an EMBL/GenBank/DDBJ whole genome shotgun (WGS) entry which is preliminary data.</text>
</comment>
<keyword evidence="3" id="KW-0964">Secreted</keyword>
<dbReference type="Pfam" id="PF00746">
    <property type="entry name" value="Gram_pos_anchor"/>
    <property type="match status" value="1"/>
</dbReference>
<dbReference type="PATRIC" id="fig|1046596.6.peg.263"/>
<evidence type="ECO:0000256" key="7">
    <source>
        <dbReference type="SAM" id="Phobius"/>
    </source>
</evidence>
<keyword evidence="7" id="KW-0812">Transmembrane</keyword>
<keyword evidence="5" id="KW-0572">Peptidoglycan-anchor</keyword>
<feature type="region of interest" description="Disordered" evidence="6">
    <location>
        <begin position="111"/>
        <end position="142"/>
    </location>
</feature>
<feature type="compositionally biased region" description="Basic and acidic residues" evidence="6">
    <location>
        <begin position="125"/>
        <end position="140"/>
    </location>
</feature>
<dbReference type="SUPFAM" id="SSF49478">
    <property type="entry name" value="Cna protein B-type domain"/>
    <property type="match status" value="1"/>
</dbReference>
<proteinExistence type="inferred from homology"/>
<comment type="similarity">
    <text evidence="1">Belongs to the serine-aspartate repeat-containing protein (SDr) family.</text>
</comment>
<feature type="domain" description="Gram-positive cocci surface proteins LPxTG" evidence="8">
    <location>
        <begin position="142"/>
        <end position="175"/>
    </location>
</feature>
<keyword evidence="2" id="KW-0134">Cell wall</keyword>
<evidence type="ECO:0000256" key="3">
    <source>
        <dbReference type="ARBA" id="ARBA00022525"/>
    </source>
</evidence>
<feature type="compositionally biased region" description="Polar residues" evidence="6">
    <location>
        <begin position="114"/>
        <end position="124"/>
    </location>
</feature>
<dbReference type="InterPro" id="IPR013783">
    <property type="entry name" value="Ig-like_fold"/>
</dbReference>
<protein>
    <recommendedName>
        <fullName evidence="8">Gram-positive cocci surface proteins LPxTG domain-containing protein</fullName>
    </recommendedName>
</protein>
<evidence type="ECO:0000259" key="8">
    <source>
        <dbReference type="PROSITE" id="PS50847"/>
    </source>
</evidence>
<dbReference type="NCBIfam" id="TIGR01167">
    <property type="entry name" value="LPXTG_anchor"/>
    <property type="match status" value="1"/>
</dbReference>
<dbReference type="InterPro" id="IPR041033">
    <property type="entry name" value="SpaA_PFL_dom_1"/>
</dbReference>
<keyword evidence="7" id="KW-0472">Membrane</keyword>
<evidence type="ECO:0000256" key="4">
    <source>
        <dbReference type="ARBA" id="ARBA00022729"/>
    </source>
</evidence>
<evidence type="ECO:0000313" key="9">
    <source>
        <dbReference type="EMBL" id="KRN10309.1"/>
    </source>
</evidence>
<dbReference type="PANTHER" id="PTHR36108">
    <property type="entry name" value="COLOSSIN-B-RELATED"/>
    <property type="match status" value="1"/>
</dbReference>
<dbReference type="AlphaFoldDB" id="A0A0R2E8T7"/>
<organism evidence="9 10">
    <name type="scientific">Liquorilactobacillus mali KCTC 3596 = DSM 20444</name>
    <dbReference type="NCBI Taxonomy" id="1046596"/>
    <lineage>
        <taxon>Bacteria</taxon>
        <taxon>Bacillati</taxon>
        <taxon>Bacillota</taxon>
        <taxon>Bacilli</taxon>
        <taxon>Lactobacillales</taxon>
        <taxon>Lactobacillaceae</taxon>
        <taxon>Liquorilactobacillus</taxon>
    </lineage>
</organism>
<dbReference type="Pfam" id="PF17802">
    <property type="entry name" value="SpaA"/>
    <property type="match status" value="1"/>
</dbReference>